<evidence type="ECO:0000313" key="2">
    <source>
        <dbReference type="EMBL" id="MBB5621670.1"/>
    </source>
</evidence>
<organism evidence="2 3">
    <name type="scientific">Pedobacter cryoconitis</name>
    <dbReference type="NCBI Taxonomy" id="188932"/>
    <lineage>
        <taxon>Bacteria</taxon>
        <taxon>Pseudomonadati</taxon>
        <taxon>Bacteroidota</taxon>
        <taxon>Sphingobacteriia</taxon>
        <taxon>Sphingobacteriales</taxon>
        <taxon>Sphingobacteriaceae</taxon>
        <taxon>Pedobacter</taxon>
    </lineage>
</organism>
<dbReference type="Pfam" id="PF04738">
    <property type="entry name" value="Lant_dehydr_N"/>
    <property type="match status" value="1"/>
</dbReference>
<evidence type="ECO:0000313" key="3">
    <source>
        <dbReference type="Proteomes" id="UP000537718"/>
    </source>
</evidence>
<sequence length="737" mass="83484">MKSNTYYKCFDDFIFRVPYLHNQSYKEYDSIIENKAFMEAVYIASADFSLQLPDTGKLDFDTLSLKFKLVLLKYMLRISTRCTPFGLFAGCGVAKAGSKTLIEINSESFRASSTIDLSVLSRISQLINEKGTVLDHAIFYPNTTIYPFGDTYRYMETKVIAGKRQHVLTEVTKTDYLEDIIAECFNGAHQKDLVALLIRNEYIDTELEGIDFLAQLIEDKLIVSDLAIGVTIGDNLTVLIDKIEKAGGSASSEVLALLKLLSNQITRINREPIGSRVDGFKQLQKAIKSNISTDGLNKNNLIRTNLFVNPLTASISPEITKLVYEGLRLLNILNPVKESSALDNFKNAFFEKYEHEEIDLCEALDPDVGIGFANFNMESIRTDVLIKGIVQQAGKNYIYPKANTSTFRDELFHKKYNEYLAKGNKEIFLDEKDLDAQQESWDDLPLTFPVGIEVIKAGNTGDPLIFIKFAGGFSASNVIGRFTNDADEISEIAGNIAAFERENIPSDSIIAEIAYLPEDETGGNLLSRKLLHNFEIPIFSVSSLNETASKIHVSDLMIAINADHELLIRSKSLNKYIIPRNSTAHSFSNQSTPLYYFLSAMQGQHKLRTRFTFDWGNLIPVNGFYPRITYKRQVIISLARWIIYPYEINKEDDFIAHYKRLFKEKGIPQLVNLNRGSDSRLLLDFSNDYAFEMLRSEMKDSSLVLEEYLFDQTDNLITSAEGSYNNEVIFNFYKSAK</sequence>
<evidence type="ECO:0000259" key="1">
    <source>
        <dbReference type="Pfam" id="PF04738"/>
    </source>
</evidence>
<dbReference type="Proteomes" id="UP000537718">
    <property type="component" value="Unassembled WGS sequence"/>
</dbReference>
<dbReference type="RefSeq" id="WP_183867633.1">
    <property type="nucleotide sequence ID" value="NZ_JACHCF010000006.1"/>
</dbReference>
<accession>A0A7W9DL10</accession>
<dbReference type="InterPro" id="IPR006827">
    <property type="entry name" value="Lant_deHydtase_N"/>
</dbReference>
<gene>
    <name evidence="2" type="ORF">HDE69_002733</name>
</gene>
<proteinExistence type="predicted"/>
<dbReference type="AlphaFoldDB" id="A0A7W9DL10"/>
<name>A0A7W9DL10_9SPHI</name>
<feature type="domain" description="Lantibiotic dehydratase N-terminal" evidence="1">
    <location>
        <begin position="34"/>
        <end position="693"/>
    </location>
</feature>
<dbReference type="EMBL" id="JACHCF010000006">
    <property type="protein sequence ID" value="MBB5621670.1"/>
    <property type="molecule type" value="Genomic_DNA"/>
</dbReference>
<reference evidence="2 3" key="1">
    <citation type="submission" date="2020-08" db="EMBL/GenBank/DDBJ databases">
        <title>Genomic Encyclopedia of Type Strains, Phase IV (KMG-V): Genome sequencing to study the core and pangenomes of soil and plant-associated prokaryotes.</title>
        <authorList>
            <person name="Whitman W."/>
        </authorList>
    </citation>
    <scope>NUCLEOTIDE SEQUENCE [LARGE SCALE GENOMIC DNA]</scope>
    <source>
        <strain evidence="2 3">MP7CTX6</strain>
    </source>
</reference>
<protein>
    <recommendedName>
        <fullName evidence="1">Lantibiotic dehydratase N-terminal domain-containing protein</fullName>
    </recommendedName>
</protein>
<comment type="caution">
    <text evidence="2">The sequence shown here is derived from an EMBL/GenBank/DDBJ whole genome shotgun (WGS) entry which is preliminary data.</text>
</comment>